<feature type="non-terminal residue" evidence="5">
    <location>
        <position position="1"/>
    </location>
</feature>
<dbReference type="Gene3D" id="3.80.10.10">
    <property type="entry name" value="Ribonuclease Inhibitor"/>
    <property type="match status" value="1"/>
</dbReference>
<dbReference type="InterPro" id="IPR032675">
    <property type="entry name" value="LRR_dom_sf"/>
</dbReference>
<comment type="subcellular location">
    <subcellularLocation>
        <location evidence="1">Cell envelope</location>
    </subcellularLocation>
    <subcellularLocation>
        <location evidence="2">Cytoplasm</location>
        <location evidence="2">Cytoskeleton</location>
        <location evidence="2">Cilium axoneme</location>
    </subcellularLocation>
</comment>
<dbReference type="PANTHER" id="PTHR48059:SF38">
    <property type="entry name" value="OS04G0534166 PROTEIN"/>
    <property type="match status" value="1"/>
</dbReference>
<accession>A0A7R9XP77</accession>
<evidence type="ECO:0008006" key="6">
    <source>
        <dbReference type="Google" id="ProtNLM"/>
    </source>
</evidence>
<evidence type="ECO:0000256" key="4">
    <source>
        <dbReference type="ARBA" id="ARBA00022737"/>
    </source>
</evidence>
<keyword evidence="4" id="KW-0677">Repeat</keyword>
<evidence type="ECO:0000313" key="5">
    <source>
        <dbReference type="EMBL" id="CAD8218347.1"/>
    </source>
</evidence>
<organism evidence="5">
    <name type="scientific">Pycnococcus provasolii</name>
    <dbReference type="NCBI Taxonomy" id="41880"/>
    <lineage>
        <taxon>Eukaryota</taxon>
        <taxon>Viridiplantae</taxon>
        <taxon>Chlorophyta</taxon>
        <taxon>Pseudoscourfieldiophyceae</taxon>
        <taxon>Pseudoscourfieldiales</taxon>
        <taxon>Pycnococcaceae</taxon>
        <taxon>Pycnococcus</taxon>
    </lineage>
</organism>
<evidence type="ECO:0000256" key="2">
    <source>
        <dbReference type="ARBA" id="ARBA00004430"/>
    </source>
</evidence>
<gene>
    <name evidence="5" type="ORF">PPRO1472_LOCUS1791</name>
</gene>
<dbReference type="InterPro" id="IPR001611">
    <property type="entry name" value="Leu-rich_rpt"/>
</dbReference>
<dbReference type="EMBL" id="HBDW01002570">
    <property type="protein sequence ID" value="CAD8218347.1"/>
    <property type="molecule type" value="Transcribed_RNA"/>
</dbReference>
<dbReference type="InterPro" id="IPR051848">
    <property type="entry name" value="PGIP"/>
</dbReference>
<dbReference type="PANTHER" id="PTHR48059">
    <property type="entry name" value="POLYGALACTURONASE INHIBITOR 1"/>
    <property type="match status" value="1"/>
</dbReference>
<dbReference type="Pfam" id="PF00560">
    <property type="entry name" value="LRR_1"/>
    <property type="match status" value="1"/>
</dbReference>
<reference evidence="5" key="1">
    <citation type="submission" date="2021-01" db="EMBL/GenBank/DDBJ databases">
        <authorList>
            <person name="Corre E."/>
            <person name="Pelletier E."/>
            <person name="Niang G."/>
            <person name="Scheremetjew M."/>
            <person name="Finn R."/>
            <person name="Kale V."/>
            <person name="Holt S."/>
            <person name="Cochrane G."/>
            <person name="Meng A."/>
            <person name="Brown T."/>
            <person name="Cohen L."/>
        </authorList>
    </citation>
    <scope>NUCLEOTIDE SEQUENCE</scope>
    <source>
        <strain evidence="5">RCC251</strain>
    </source>
</reference>
<evidence type="ECO:0000256" key="1">
    <source>
        <dbReference type="ARBA" id="ARBA00004196"/>
    </source>
</evidence>
<protein>
    <recommendedName>
        <fullName evidence="6">Leucine-rich repeat-containing N-terminal plant-type domain-containing protein</fullName>
    </recommendedName>
</protein>
<dbReference type="GO" id="GO:0005930">
    <property type="term" value="C:axoneme"/>
    <property type="evidence" value="ECO:0007669"/>
    <property type="project" value="UniProtKB-SubCell"/>
</dbReference>
<name>A0A7R9XP77_9CHLO</name>
<proteinExistence type="predicted"/>
<dbReference type="FunFam" id="3.80.10.10:FF:000041">
    <property type="entry name" value="LRR receptor-like serine/threonine-protein kinase ERECTA"/>
    <property type="match status" value="1"/>
</dbReference>
<dbReference type="SUPFAM" id="SSF52058">
    <property type="entry name" value="L domain-like"/>
    <property type="match status" value="1"/>
</dbReference>
<keyword evidence="3" id="KW-0433">Leucine-rich repeat</keyword>
<dbReference type="AlphaFoldDB" id="A0A7R9XP77"/>
<sequence length="315" mass="34819">VIGRDTSHHSHTLPGRIKVKEEVLTTTMMATLLLASISLAATLTHLAQLVSARACLQDTHALAAFKDTIWEDPRRRTRDWRPLSNISATDADLEGEDGCRWRGIACTRRTYEVPGNPFPCQRVLEIEMGGMYCPQNMFLPEAMQETSGRGCIRSDVSGWLVPELGNLTFVKKFHLSDNNLNGTLPPELGRLEYLEEFDIEYSKITGTIPEEYGGMTRVKEFDFEGLQLTGTIPKSFSQLQYLEELEFDGNRLTGCIPELSPTIQSLELEGNDLSGPCSAVGSGEGADADSNAGFFFGDEDDLYGGYDSWGGDGWE</sequence>
<evidence type="ECO:0000256" key="3">
    <source>
        <dbReference type="ARBA" id="ARBA00022614"/>
    </source>
</evidence>